<proteinExistence type="predicted"/>
<dbReference type="InterPro" id="IPR028185">
    <property type="entry name" value="Imm70"/>
</dbReference>
<evidence type="ECO:0000313" key="1">
    <source>
        <dbReference type="EMBL" id="BBA92773.1"/>
    </source>
</evidence>
<gene>
    <name evidence="1" type="ORF">SR187_5840</name>
</gene>
<organism evidence="1 2">
    <name type="scientific">Streptococcus ruminantium</name>
    <dbReference type="NCBI Taxonomy" id="1917441"/>
    <lineage>
        <taxon>Bacteria</taxon>
        <taxon>Bacillati</taxon>
        <taxon>Bacillota</taxon>
        <taxon>Bacilli</taxon>
        <taxon>Lactobacillales</taxon>
        <taxon>Streptococcaceae</taxon>
        <taxon>Streptococcus</taxon>
    </lineage>
</organism>
<accession>A0A2Z5U3V3</accession>
<dbReference type="KEGG" id="srq:SR187_5840"/>
<reference evidence="1 2" key="1">
    <citation type="journal article" date="2018" name="Genome Biol. Evol.">
        <title>Complete Genome Sequence of Streptococcus ruminantium sp. nov. GUT-187T (=DSM 104980T =JCM 31869T), the Type Strain of S. ruminantium, and Comparison with Genome Sequences of Streptococcus suis Strains.</title>
        <authorList>
            <person name="Tohya M."/>
            <person name="Sekizaki T."/>
            <person name="Miyoshi-Akiyama T."/>
        </authorList>
    </citation>
    <scope>NUCLEOTIDE SEQUENCE [LARGE SCALE GENOMIC DNA]</scope>
    <source>
        <strain evidence="1 2">GUT187T</strain>
    </source>
</reference>
<dbReference type="Proteomes" id="UP000269331">
    <property type="component" value="Chromosome"/>
</dbReference>
<protein>
    <submittedName>
        <fullName evidence="1">Uncharacterized protein</fullName>
    </submittedName>
</protein>
<evidence type="ECO:0000313" key="2">
    <source>
        <dbReference type="Proteomes" id="UP000269331"/>
    </source>
</evidence>
<name>A0A2Z5U3V3_9STRE</name>
<sequence length="85" mass="9935">MYNLKDCLLELQNIRIEFSKLSSYDNVWDFENLEESAPWGNQICSEIKLLSDYFITLNGSNLLDVMIRVFEHAISVEKPFEISTI</sequence>
<dbReference type="AlphaFoldDB" id="A0A2Z5U3V3"/>
<dbReference type="EMBL" id="AP018400">
    <property type="protein sequence ID" value="BBA92773.1"/>
    <property type="molecule type" value="Genomic_DNA"/>
</dbReference>
<dbReference type="Pfam" id="PF15601">
    <property type="entry name" value="Imm70"/>
    <property type="match status" value="1"/>
</dbReference>